<feature type="binding site" evidence="3">
    <location>
        <begin position="55"/>
        <end position="59"/>
    </location>
    <ligand>
        <name>ATP</name>
        <dbReference type="ChEBI" id="CHEBI:30616"/>
    </ligand>
</feature>
<evidence type="ECO:0000256" key="3">
    <source>
        <dbReference type="PIRSR" id="PIRSR600407-2"/>
    </source>
</evidence>
<dbReference type="InterPro" id="IPR000407">
    <property type="entry name" value="GDA1_CD39_NTPase"/>
</dbReference>
<evidence type="ECO:0000256" key="2">
    <source>
        <dbReference type="ARBA" id="ARBA00022801"/>
    </source>
</evidence>
<keyword evidence="2" id="KW-0378">Hydrolase</keyword>
<dbReference type="Gene3D" id="3.30.420.150">
    <property type="entry name" value="Exopolyphosphatase. Domain 2"/>
    <property type="match status" value="1"/>
</dbReference>
<dbReference type="GO" id="GO:0016787">
    <property type="term" value="F:hydrolase activity"/>
    <property type="evidence" value="ECO:0007669"/>
    <property type="project" value="UniProtKB-KW"/>
</dbReference>
<dbReference type="Proteomes" id="UP000005237">
    <property type="component" value="Unassembled WGS sequence"/>
</dbReference>
<reference evidence="4" key="2">
    <citation type="submission" date="2022-06" db="UniProtKB">
        <authorList>
            <consortium name="EnsemblMetazoa"/>
        </authorList>
    </citation>
    <scope>IDENTIFICATION</scope>
    <source>
        <strain evidence="4">DF5081</strain>
    </source>
</reference>
<evidence type="ECO:0000313" key="5">
    <source>
        <dbReference type="Proteomes" id="UP000005237"/>
    </source>
</evidence>
<dbReference type="GO" id="GO:0005524">
    <property type="term" value="F:ATP binding"/>
    <property type="evidence" value="ECO:0007669"/>
    <property type="project" value="UniProtKB-KW"/>
</dbReference>
<protein>
    <submittedName>
        <fullName evidence="4">Uncharacterized protein</fullName>
    </submittedName>
</protein>
<keyword evidence="3" id="KW-0067">ATP-binding</keyword>
<name>A0A8R1HWB5_CAEJA</name>
<keyword evidence="3" id="KW-0547">Nucleotide-binding</keyword>
<dbReference type="EnsemblMetazoa" id="CJA12731.1">
    <property type="protein sequence ID" value="CJA12731.1"/>
    <property type="gene ID" value="WBGene00131935"/>
</dbReference>
<accession>A0A8R1HWB5</accession>
<reference evidence="5" key="1">
    <citation type="submission" date="2010-08" db="EMBL/GenBank/DDBJ databases">
        <authorList>
            <consortium name="Caenorhabditis japonica Sequencing Consortium"/>
            <person name="Wilson R.K."/>
        </authorList>
    </citation>
    <scope>NUCLEOTIDE SEQUENCE [LARGE SCALE GENOMIC DNA]</scope>
    <source>
        <strain evidence="5">DF5081</strain>
    </source>
</reference>
<organism evidence="4 5">
    <name type="scientific">Caenorhabditis japonica</name>
    <dbReference type="NCBI Taxonomy" id="281687"/>
    <lineage>
        <taxon>Eukaryota</taxon>
        <taxon>Metazoa</taxon>
        <taxon>Ecdysozoa</taxon>
        <taxon>Nematoda</taxon>
        <taxon>Chromadorea</taxon>
        <taxon>Rhabditida</taxon>
        <taxon>Rhabditina</taxon>
        <taxon>Rhabditomorpha</taxon>
        <taxon>Rhabditoidea</taxon>
        <taxon>Rhabditidae</taxon>
        <taxon>Peloderinae</taxon>
        <taxon>Caenorhabditis</taxon>
    </lineage>
</organism>
<dbReference type="PANTHER" id="PTHR11782">
    <property type="entry name" value="ADENOSINE/GUANOSINE DIPHOSPHATASE"/>
    <property type="match status" value="1"/>
</dbReference>
<dbReference type="AlphaFoldDB" id="A0A8R1HWB5"/>
<dbReference type="Pfam" id="PF01150">
    <property type="entry name" value="GDA1_CD39"/>
    <property type="match status" value="1"/>
</dbReference>
<sequence>MPEWRMPSRKCAPLNLAEKFWQRANLCFLREKAAEPSVGNKPAAHRSVAAFDLGGGSTQLTFWPNNENVFTEHVGFERDIDFFGHHIRLFTHSFLGNGLIAARLNILQAETGEEQEKEHQLVSSCMPDGYNLRDWEYALEFWNVNGTTSYSYDNCYEVTRQFVKSSGIMHLRELKNKPIYLFSYFFDRALNSGLVKGNDGGNVELAQFREAAKIACGRGKAEIEADGSHWMPWQCLDLTYIYSLLRDGYEFEDGQPIVLAKKIKNMEVSWGQGVAFATANEFLRAEGLVEMPRSDRNSTVVDQIFDFFYSGTNQVLTYFNIISA</sequence>
<keyword evidence="5" id="KW-1185">Reference proteome</keyword>
<evidence type="ECO:0000256" key="1">
    <source>
        <dbReference type="ARBA" id="ARBA00009283"/>
    </source>
</evidence>
<dbReference type="PANTHER" id="PTHR11782:SF127">
    <property type="entry name" value="NTPASE, ISOFORM F"/>
    <property type="match status" value="1"/>
</dbReference>
<evidence type="ECO:0000313" key="4">
    <source>
        <dbReference type="EnsemblMetazoa" id="CJA12731.1"/>
    </source>
</evidence>
<comment type="similarity">
    <text evidence="1">Belongs to the GDA1/CD39 NTPase family.</text>
</comment>
<proteinExistence type="inferred from homology"/>